<protein>
    <submittedName>
        <fullName evidence="1">Uncharacterized protein</fullName>
    </submittedName>
</protein>
<comment type="caution">
    <text evidence="1">The sequence shown here is derived from an EMBL/GenBank/DDBJ whole genome shotgun (WGS) entry which is preliminary data.</text>
</comment>
<gene>
    <name evidence="1" type="ORF">LCGC14_2932470</name>
</gene>
<reference evidence="1" key="1">
    <citation type="journal article" date="2015" name="Nature">
        <title>Complex archaea that bridge the gap between prokaryotes and eukaryotes.</title>
        <authorList>
            <person name="Spang A."/>
            <person name="Saw J.H."/>
            <person name="Jorgensen S.L."/>
            <person name="Zaremba-Niedzwiedzka K."/>
            <person name="Martijn J."/>
            <person name="Lind A.E."/>
            <person name="van Eijk R."/>
            <person name="Schleper C."/>
            <person name="Guy L."/>
            <person name="Ettema T.J."/>
        </authorList>
    </citation>
    <scope>NUCLEOTIDE SEQUENCE</scope>
</reference>
<name>A0A0F8XKD2_9ZZZZ</name>
<feature type="non-terminal residue" evidence="1">
    <location>
        <position position="50"/>
    </location>
</feature>
<evidence type="ECO:0000313" key="1">
    <source>
        <dbReference type="EMBL" id="KKK69592.1"/>
    </source>
</evidence>
<dbReference type="EMBL" id="LAZR01058573">
    <property type="protein sequence ID" value="KKK69592.1"/>
    <property type="molecule type" value="Genomic_DNA"/>
</dbReference>
<organism evidence="1">
    <name type="scientific">marine sediment metagenome</name>
    <dbReference type="NCBI Taxonomy" id="412755"/>
    <lineage>
        <taxon>unclassified sequences</taxon>
        <taxon>metagenomes</taxon>
        <taxon>ecological metagenomes</taxon>
    </lineage>
</organism>
<accession>A0A0F8XKD2</accession>
<dbReference type="AlphaFoldDB" id="A0A0F8XKD2"/>
<proteinExistence type="predicted"/>
<sequence>MLKRICLIALTLLFVAGQALAAEQFYLTWDPNTEADLSHYVAYWCDPGLD</sequence>